<keyword evidence="3" id="KW-1185">Reference proteome</keyword>
<dbReference type="RefSeq" id="WP_161436930.1">
    <property type="nucleotide sequence ID" value="NZ_WXYO01000008.1"/>
</dbReference>
<name>A0A6L9EI70_9FLAO</name>
<dbReference type="Proteomes" id="UP000475249">
    <property type="component" value="Unassembled WGS sequence"/>
</dbReference>
<dbReference type="CDD" id="cd04301">
    <property type="entry name" value="NAT_SF"/>
    <property type="match status" value="1"/>
</dbReference>
<protein>
    <submittedName>
        <fullName evidence="2">GNAT family N-acetyltransferase</fullName>
    </submittedName>
</protein>
<evidence type="ECO:0000313" key="2">
    <source>
        <dbReference type="EMBL" id="NAS13889.1"/>
    </source>
</evidence>
<sequence>MEIEIRKATLESGPELLELYTKVAGISDGIIRNENEITKVFIEDLLGKSIGNGLILTALIESKIVGEIHAYTPDIFAFQHILTDLTIVVDPAHQGKGIGRKLFEVFLNKVSSELTHIKRIELYTREYNKRNVKFYESLGFINEGRQKDKIFVSASEFETPLHMAWFNSNYGRKS</sequence>
<dbReference type="EMBL" id="WXYO01000008">
    <property type="protein sequence ID" value="NAS13889.1"/>
    <property type="molecule type" value="Genomic_DNA"/>
</dbReference>
<comment type="caution">
    <text evidence="2">The sequence shown here is derived from an EMBL/GenBank/DDBJ whole genome shotgun (WGS) entry which is preliminary data.</text>
</comment>
<feature type="domain" description="N-acetyltransferase" evidence="1">
    <location>
        <begin position="3"/>
        <end position="162"/>
    </location>
</feature>
<dbReference type="Gene3D" id="3.40.630.30">
    <property type="match status" value="1"/>
</dbReference>
<dbReference type="InterPro" id="IPR016181">
    <property type="entry name" value="Acyl_CoA_acyltransferase"/>
</dbReference>
<evidence type="ECO:0000259" key="1">
    <source>
        <dbReference type="PROSITE" id="PS51186"/>
    </source>
</evidence>
<dbReference type="GO" id="GO:0016747">
    <property type="term" value="F:acyltransferase activity, transferring groups other than amino-acyl groups"/>
    <property type="evidence" value="ECO:0007669"/>
    <property type="project" value="InterPro"/>
</dbReference>
<dbReference type="InterPro" id="IPR050276">
    <property type="entry name" value="MshD_Acetyltransferase"/>
</dbReference>
<reference evidence="2 3" key="1">
    <citation type="submission" date="2020-01" db="EMBL/GenBank/DDBJ databases">
        <title>Bacteria diversity of Porities sp.</title>
        <authorList>
            <person name="Wang G."/>
        </authorList>
    </citation>
    <scope>NUCLEOTIDE SEQUENCE [LARGE SCALE GENOMIC DNA]</scope>
    <source>
        <strain evidence="2 3">R33</strain>
    </source>
</reference>
<proteinExistence type="predicted"/>
<dbReference type="PROSITE" id="PS51186">
    <property type="entry name" value="GNAT"/>
    <property type="match status" value="1"/>
</dbReference>
<gene>
    <name evidence="2" type="ORF">GTQ38_17880</name>
</gene>
<accession>A0A6L9EI70</accession>
<dbReference type="Pfam" id="PF00583">
    <property type="entry name" value="Acetyltransf_1"/>
    <property type="match status" value="1"/>
</dbReference>
<dbReference type="PANTHER" id="PTHR43617">
    <property type="entry name" value="L-AMINO ACID N-ACETYLTRANSFERASE"/>
    <property type="match status" value="1"/>
</dbReference>
<evidence type="ECO:0000313" key="3">
    <source>
        <dbReference type="Proteomes" id="UP000475249"/>
    </source>
</evidence>
<organism evidence="2 3">
    <name type="scientific">Poritiphilus flavus</name>
    <dbReference type="NCBI Taxonomy" id="2697053"/>
    <lineage>
        <taxon>Bacteria</taxon>
        <taxon>Pseudomonadati</taxon>
        <taxon>Bacteroidota</taxon>
        <taxon>Flavobacteriia</taxon>
        <taxon>Flavobacteriales</taxon>
        <taxon>Flavobacteriaceae</taxon>
        <taxon>Poritiphilus</taxon>
    </lineage>
</organism>
<keyword evidence="2" id="KW-0808">Transferase</keyword>
<dbReference type="AlphaFoldDB" id="A0A6L9EI70"/>
<dbReference type="InterPro" id="IPR000182">
    <property type="entry name" value="GNAT_dom"/>
</dbReference>
<dbReference type="SUPFAM" id="SSF55729">
    <property type="entry name" value="Acyl-CoA N-acyltransferases (Nat)"/>
    <property type="match status" value="1"/>
</dbReference>